<sequence>MMRRLARPTDDKGNAMVLVLASVMLITLLMGVMLSSLMFTIGQTTATRAHSQAQAAAEGGAQQVGRALLTRSEAESTACTGVTGLDPHGWTDYTVDNVRYQAVKNGPWVECLSGGKIPKLAEAVQVQTTGFAKSIGQNGNTRGNKATVEVTFTRPKSMGLDQAVFGDLDVLSNTNFNLYPDPAHPSRPHTDKSPDIVTNKKWTCPASGTLSGSVYALGGATVSNNCVIEGDFYVSGSLHIGFKLEVHGNLYLDGKLSGSQTVVRGDTLVNGNVELSSEGHSFWGDVRAYGKFTSSNKLPAGFVGGTFYTTGAADTGWNSKQTTMALGSRFVPNYVVPAGDKTWLLPSILDNPMNPQTAEDKKTMSFPMLKDDQEPWDTFTEADWSTLTAGSLEGSRCNAYNYSKPLVIETPTKVDLTDCATWTVGHINIVLNADLVIFTKNAVKNGSWTVRTGNGPGDEKRHTLYIVALPDAGQTACAGNKGKNITWSTNGWSQLDTDGKLRSKVVLYSSGKTTLSSKPSGTFNGQLYGCEVSAQSGIDMIFAQGGEDYTNTLWDLRVGAMRDITVR</sequence>
<reference evidence="1 2" key="1">
    <citation type="submission" date="2020-09" db="EMBL/GenBank/DDBJ databases">
        <title>Flavimobilis rhizosphaerae sp. nov., isolated from rhizosphere soil of Spartina alterniflora.</title>
        <authorList>
            <person name="Hanqin C."/>
        </authorList>
    </citation>
    <scope>NUCLEOTIDE SEQUENCE [LARGE SCALE GENOMIC DNA]</scope>
    <source>
        <strain evidence="1 2">GY 10621</strain>
    </source>
</reference>
<name>A0ABR9DWM4_9MICO</name>
<protein>
    <recommendedName>
        <fullName evidence="3">Polymer-forming protein</fullName>
    </recommendedName>
</protein>
<dbReference type="Proteomes" id="UP000642107">
    <property type="component" value="Unassembled WGS sequence"/>
</dbReference>
<evidence type="ECO:0000313" key="1">
    <source>
        <dbReference type="EMBL" id="MBD9700375.1"/>
    </source>
</evidence>
<gene>
    <name evidence="1" type="ORF">IGS67_12920</name>
</gene>
<evidence type="ECO:0008006" key="3">
    <source>
        <dbReference type="Google" id="ProtNLM"/>
    </source>
</evidence>
<dbReference type="RefSeq" id="WP_192281864.1">
    <property type="nucleotide sequence ID" value="NZ_JACZDF010000008.1"/>
</dbReference>
<organism evidence="1 2">
    <name type="scientific">Flavimobilis rhizosphaerae</name>
    <dbReference type="NCBI Taxonomy" id="2775421"/>
    <lineage>
        <taxon>Bacteria</taxon>
        <taxon>Bacillati</taxon>
        <taxon>Actinomycetota</taxon>
        <taxon>Actinomycetes</taxon>
        <taxon>Micrococcales</taxon>
        <taxon>Jonesiaceae</taxon>
        <taxon>Flavimobilis</taxon>
    </lineage>
</organism>
<evidence type="ECO:0000313" key="2">
    <source>
        <dbReference type="Proteomes" id="UP000642107"/>
    </source>
</evidence>
<keyword evidence="2" id="KW-1185">Reference proteome</keyword>
<comment type="caution">
    <text evidence="1">The sequence shown here is derived from an EMBL/GenBank/DDBJ whole genome shotgun (WGS) entry which is preliminary data.</text>
</comment>
<proteinExistence type="predicted"/>
<dbReference type="EMBL" id="JACZDF010000008">
    <property type="protein sequence ID" value="MBD9700375.1"/>
    <property type="molecule type" value="Genomic_DNA"/>
</dbReference>
<accession>A0ABR9DWM4</accession>